<dbReference type="GO" id="GO:0005634">
    <property type="term" value="C:nucleus"/>
    <property type="evidence" value="ECO:0007669"/>
    <property type="project" value="UniProtKB-SubCell"/>
</dbReference>
<feature type="compositionally biased region" description="Basic and acidic residues" evidence="5">
    <location>
        <begin position="283"/>
        <end position="292"/>
    </location>
</feature>
<sequence length="510" mass="55902">MAVGDVASKIIVIFGITGTQQAEWKLRGITRKPSSPAATQWQKAGVEIVYGDLDDLNSLRRAVQDATVVFGVTDFWQHLKDPQVQRQAAESGAPINAVAFEREIAQGRALVNAVAATLPSLERFVFSTLSSARDASKGTIDFNFHFDSKAEMLKHLRGEHPELWARTSLLTLGCYAGNWKLYKDGAGRPEKIKDGTYKVCLPMNGGAPLPFVEPNADTGLFVKTLLELPPGTNLVGAGSLISWGLEQCPAPRGSSASGEAVPKRNAKKSTRQKRAREEEADEEVKNESDRPPAKKNATKKPERKIAPTEPKLSRTPVPPATPSNDSNRDADGNQEVFWLMKAEPLPRFENGINVAFSIDDLAACTEPEPWGGVRNPQARNNMQAMRKGDLGFFYHSNAKPSGVVGILRVVQEAKVDETAFDSKDPYFDPKSDRAKPKWYCVGVEFVSKFVDVVDLKSIKDNAASSGKLKDMQLITNGRLSVCRVRKEEWKCIIDMSASKAKTEADAETTS</sequence>
<feature type="compositionally biased region" description="Basic residues" evidence="5">
    <location>
        <begin position="264"/>
        <end position="274"/>
    </location>
</feature>
<protein>
    <recommendedName>
        <fullName evidence="2">Thymocyte nuclear protein 1</fullName>
    </recommendedName>
</protein>
<name>A0A9W8WSK9_9PLEO</name>
<evidence type="ECO:0000256" key="2">
    <source>
        <dbReference type="ARBA" id="ARBA00014654"/>
    </source>
</evidence>
<proteinExistence type="predicted"/>
<dbReference type="PANTHER" id="PTHR14087">
    <property type="entry name" value="THYMOCYTE NUCLEAR PROTEIN 1"/>
    <property type="match status" value="1"/>
</dbReference>
<dbReference type="EMBL" id="JAPEUV010000139">
    <property type="protein sequence ID" value="KAJ4331743.1"/>
    <property type="molecule type" value="Genomic_DNA"/>
</dbReference>
<evidence type="ECO:0000256" key="4">
    <source>
        <dbReference type="ARBA" id="ARBA00023242"/>
    </source>
</evidence>
<evidence type="ECO:0000256" key="1">
    <source>
        <dbReference type="ARBA" id="ARBA00004123"/>
    </source>
</evidence>
<reference evidence="8" key="1">
    <citation type="submission" date="2022-10" db="EMBL/GenBank/DDBJ databases">
        <title>Tapping the CABI collections for fungal endophytes: first genome assemblies for Collariella, Neodidymelliopsis, Ascochyta clinopodiicola, Didymella pomorum, Didymosphaeria variabile, Neocosmospora piperis and Neocucurbitaria cava.</title>
        <authorList>
            <person name="Hill R."/>
        </authorList>
    </citation>
    <scope>NUCLEOTIDE SEQUENCE</scope>
    <source>
        <strain evidence="8">IMI 360193</strain>
    </source>
</reference>
<dbReference type="FunFam" id="3.10.590.10:FF:000003">
    <property type="entry name" value="Thymocyte nuclear protein 1"/>
    <property type="match status" value="1"/>
</dbReference>
<dbReference type="Gene3D" id="3.10.590.10">
    <property type="entry name" value="ph1033 like domains"/>
    <property type="match status" value="1"/>
</dbReference>
<dbReference type="InterPro" id="IPR008030">
    <property type="entry name" value="NmrA-like"/>
</dbReference>
<dbReference type="CDD" id="cd21133">
    <property type="entry name" value="EVE"/>
    <property type="match status" value="1"/>
</dbReference>
<dbReference type="InterPro" id="IPR047197">
    <property type="entry name" value="THYN1-like_EVE"/>
</dbReference>
<dbReference type="Gene3D" id="3.40.50.720">
    <property type="entry name" value="NAD(P)-binding Rossmann-like Domain"/>
    <property type="match status" value="1"/>
</dbReference>
<dbReference type="PANTHER" id="PTHR14087:SF7">
    <property type="entry name" value="THYMOCYTE NUCLEAR PROTEIN 1"/>
    <property type="match status" value="1"/>
</dbReference>
<accession>A0A9W8WSK9</accession>
<keyword evidence="9" id="KW-1185">Reference proteome</keyword>
<feature type="region of interest" description="Disordered" evidence="5">
    <location>
        <begin position="248"/>
        <end position="331"/>
    </location>
</feature>
<dbReference type="Gene3D" id="3.90.25.10">
    <property type="entry name" value="UDP-galactose 4-epimerase, domain 1"/>
    <property type="match status" value="1"/>
</dbReference>
<feature type="domain" description="NmrA-like" evidence="7">
    <location>
        <begin position="15"/>
        <end position="227"/>
    </location>
</feature>
<dbReference type="InterPro" id="IPR002740">
    <property type="entry name" value="EVE_domain"/>
</dbReference>
<evidence type="ECO:0000256" key="5">
    <source>
        <dbReference type="SAM" id="MobiDB-lite"/>
    </source>
</evidence>
<gene>
    <name evidence="8" type="ORF">N0V87_008921</name>
</gene>
<dbReference type="Pfam" id="PF05368">
    <property type="entry name" value="NmrA"/>
    <property type="match status" value="1"/>
</dbReference>
<dbReference type="InterPro" id="IPR036291">
    <property type="entry name" value="NAD(P)-bd_dom_sf"/>
</dbReference>
<dbReference type="OrthoDB" id="41445at2759"/>
<feature type="domain" description="EVE" evidence="6">
    <location>
        <begin position="337"/>
        <end position="495"/>
    </location>
</feature>
<dbReference type="Pfam" id="PF01878">
    <property type="entry name" value="EVE"/>
    <property type="match status" value="1"/>
</dbReference>
<evidence type="ECO:0000313" key="8">
    <source>
        <dbReference type="EMBL" id="KAJ4331743.1"/>
    </source>
</evidence>
<dbReference type="AlphaFoldDB" id="A0A9W8WSK9"/>
<evidence type="ECO:0000313" key="9">
    <source>
        <dbReference type="Proteomes" id="UP001140562"/>
    </source>
</evidence>
<comment type="subcellular location">
    <subcellularLocation>
        <location evidence="1">Nucleus</location>
    </subcellularLocation>
</comment>
<dbReference type="InterPro" id="IPR015947">
    <property type="entry name" value="PUA-like_sf"/>
</dbReference>
<keyword evidence="3" id="KW-0597">Phosphoprotein</keyword>
<evidence type="ECO:0000259" key="6">
    <source>
        <dbReference type="Pfam" id="PF01878"/>
    </source>
</evidence>
<evidence type="ECO:0000256" key="3">
    <source>
        <dbReference type="ARBA" id="ARBA00022553"/>
    </source>
</evidence>
<dbReference type="Proteomes" id="UP001140562">
    <property type="component" value="Unassembled WGS sequence"/>
</dbReference>
<dbReference type="SUPFAM" id="SSF88697">
    <property type="entry name" value="PUA domain-like"/>
    <property type="match status" value="1"/>
</dbReference>
<dbReference type="InterPro" id="IPR052181">
    <property type="entry name" value="5hmC_binding"/>
</dbReference>
<evidence type="ECO:0000259" key="7">
    <source>
        <dbReference type="Pfam" id="PF05368"/>
    </source>
</evidence>
<comment type="caution">
    <text evidence="8">The sequence shown here is derived from an EMBL/GenBank/DDBJ whole genome shotgun (WGS) entry which is preliminary data.</text>
</comment>
<dbReference type="SUPFAM" id="SSF51735">
    <property type="entry name" value="NAD(P)-binding Rossmann-fold domains"/>
    <property type="match status" value="1"/>
</dbReference>
<organism evidence="8 9">
    <name type="scientific">Didymella glomerata</name>
    <dbReference type="NCBI Taxonomy" id="749621"/>
    <lineage>
        <taxon>Eukaryota</taxon>
        <taxon>Fungi</taxon>
        <taxon>Dikarya</taxon>
        <taxon>Ascomycota</taxon>
        <taxon>Pezizomycotina</taxon>
        <taxon>Dothideomycetes</taxon>
        <taxon>Pleosporomycetidae</taxon>
        <taxon>Pleosporales</taxon>
        <taxon>Pleosporineae</taxon>
        <taxon>Didymellaceae</taxon>
        <taxon>Didymella</taxon>
    </lineage>
</organism>
<keyword evidence="4" id="KW-0539">Nucleus</keyword>